<proteinExistence type="predicted"/>
<name>A0A7Z0BTY6_9SPHN</name>
<gene>
    <name evidence="2" type="ORF">FHS75_000047</name>
</gene>
<feature type="domain" description="N-acetyltransferase" evidence="1">
    <location>
        <begin position="29"/>
        <end position="184"/>
    </location>
</feature>
<protein>
    <submittedName>
        <fullName evidence="2">RimJ/RimL family protein N-acetyltransferase</fullName>
    </submittedName>
</protein>
<evidence type="ECO:0000259" key="1">
    <source>
        <dbReference type="PROSITE" id="PS51186"/>
    </source>
</evidence>
<dbReference type="Proteomes" id="UP000522081">
    <property type="component" value="Unassembled WGS sequence"/>
</dbReference>
<dbReference type="SUPFAM" id="SSF55729">
    <property type="entry name" value="Acyl-CoA N-acyltransferases (Nat)"/>
    <property type="match status" value="1"/>
</dbReference>
<reference evidence="2 3" key="1">
    <citation type="submission" date="2020-07" db="EMBL/GenBank/DDBJ databases">
        <title>Genomic Encyclopedia of Type Strains, Phase IV (KMG-IV): sequencing the most valuable type-strain genomes for metagenomic binning, comparative biology and taxonomic classification.</title>
        <authorList>
            <person name="Goeker M."/>
        </authorList>
    </citation>
    <scope>NUCLEOTIDE SEQUENCE [LARGE SCALE GENOMIC DNA]</scope>
    <source>
        <strain evidence="2 3">DSM 29043</strain>
    </source>
</reference>
<dbReference type="InterPro" id="IPR000182">
    <property type="entry name" value="GNAT_dom"/>
</dbReference>
<comment type="caution">
    <text evidence="2">The sequence shown here is derived from an EMBL/GenBank/DDBJ whole genome shotgun (WGS) entry which is preliminary data.</text>
</comment>
<keyword evidence="2" id="KW-0808">Transferase</keyword>
<keyword evidence="3" id="KW-1185">Reference proteome</keyword>
<sequence length="199" mass="21797">MNDSTGSDRRLTIAGSPVEFRSMRRGDEDAIRRFAETVPSHDLLFLQRDIRSAKVVDAWLEQIERGYIRSTIAIGDDGIIGCNALVRDDLSWSPHVADIRIISAPGARGEGLGRALAQDCLLGAAEMDLAKLTVRMTPDQDAALKLFEDMGFVPEALLREHVKDADGQSRDILILALDLGKQAAQQRLYGLAENLSPAD</sequence>
<dbReference type="InterPro" id="IPR016181">
    <property type="entry name" value="Acyl_CoA_acyltransferase"/>
</dbReference>
<dbReference type="RefSeq" id="WP_179405718.1">
    <property type="nucleotide sequence ID" value="NZ_BMGF01000001.1"/>
</dbReference>
<dbReference type="EMBL" id="JACBZF010000001">
    <property type="protein sequence ID" value="NYH93742.1"/>
    <property type="molecule type" value="Genomic_DNA"/>
</dbReference>
<dbReference type="Gene3D" id="3.40.630.30">
    <property type="match status" value="1"/>
</dbReference>
<evidence type="ECO:0000313" key="3">
    <source>
        <dbReference type="Proteomes" id="UP000522081"/>
    </source>
</evidence>
<dbReference type="PROSITE" id="PS51186">
    <property type="entry name" value="GNAT"/>
    <property type="match status" value="1"/>
</dbReference>
<dbReference type="Pfam" id="PF00583">
    <property type="entry name" value="Acetyltransf_1"/>
    <property type="match status" value="1"/>
</dbReference>
<dbReference type="GO" id="GO:0016747">
    <property type="term" value="F:acyltransferase activity, transferring groups other than amino-acyl groups"/>
    <property type="evidence" value="ECO:0007669"/>
    <property type="project" value="InterPro"/>
</dbReference>
<evidence type="ECO:0000313" key="2">
    <source>
        <dbReference type="EMBL" id="NYH93742.1"/>
    </source>
</evidence>
<dbReference type="CDD" id="cd04301">
    <property type="entry name" value="NAT_SF"/>
    <property type="match status" value="1"/>
</dbReference>
<accession>A0A7Z0BTY6</accession>
<dbReference type="AlphaFoldDB" id="A0A7Z0BTY6"/>
<organism evidence="2 3">
    <name type="scientific">Novosphingobium marinum</name>
    <dbReference type="NCBI Taxonomy" id="1514948"/>
    <lineage>
        <taxon>Bacteria</taxon>
        <taxon>Pseudomonadati</taxon>
        <taxon>Pseudomonadota</taxon>
        <taxon>Alphaproteobacteria</taxon>
        <taxon>Sphingomonadales</taxon>
        <taxon>Sphingomonadaceae</taxon>
        <taxon>Novosphingobium</taxon>
    </lineage>
</organism>